<organism evidence="2 3">
    <name type="scientific">Rosa chinensis</name>
    <name type="common">China rose</name>
    <dbReference type="NCBI Taxonomy" id="74649"/>
    <lineage>
        <taxon>Eukaryota</taxon>
        <taxon>Viridiplantae</taxon>
        <taxon>Streptophyta</taxon>
        <taxon>Embryophyta</taxon>
        <taxon>Tracheophyta</taxon>
        <taxon>Spermatophyta</taxon>
        <taxon>Magnoliopsida</taxon>
        <taxon>eudicotyledons</taxon>
        <taxon>Gunneridae</taxon>
        <taxon>Pentapetalae</taxon>
        <taxon>rosids</taxon>
        <taxon>fabids</taxon>
        <taxon>Rosales</taxon>
        <taxon>Rosaceae</taxon>
        <taxon>Rosoideae</taxon>
        <taxon>Rosoideae incertae sedis</taxon>
        <taxon>Rosa</taxon>
    </lineage>
</organism>
<dbReference type="EMBL" id="PDCK01000040">
    <property type="protein sequence ID" value="PRQ49383.1"/>
    <property type="molecule type" value="Genomic_DNA"/>
</dbReference>
<dbReference type="Gramene" id="PRQ49383">
    <property type="protein sequence ID" value="PRQ49383"/>
    <property type="gene ID" value="RchiOBHm_Chr2g0121281"/>
</dbReference>
<keyword evidence="1" id="KW-0472">Membrane</keyword>
<evidence type="ECO:0000256" key="1">
    <source>
        <dbReference type="SAM" id="Phobius"/>
    </source>
</evidence>
<evidence type="ECO:0000313" key="3">
    <source>
        <dbReference type="Proteomes" id="UP000238479"/>
    </source>
</evidence>
<sequence>MTKSSLLTPWFSILLGDPSFGLSLGHSIMLVRVLRWRFRLLVRDLWSFDILAKFGCCFSLFFTTSLGSVWFSHRIGVCGLGSVVGLLFGPLCVISCIAFQC</sequence>
<proteinExistence type="predicted"/>
<protein>
    <recommendedName>
        <fullName evidence="4">Transmembrane protein</fullName>
    </recommendedName>
</protein>
<keyword evidence="1" id="KW-1133">Transmembrane helix</keyword>
<evidence type="ECO:0000313" key="2">
    <source>
        <dbReference type="EMBL" id="PRQ49383.1"/>
    </source>
</evidence>
<accession>A0A2P6RSI1</accession>
<dbReference type="Proteomes" id="UP000238479">
    <property type="component" value="Chromosome 2"/>
</dbReference>
<reference evidence="2 3" key="1">
    <citation type="journal article" date="2018" name="Nat. Genet.">
        <title>The Rosa genome provides new insights in the design of modern roses.</title>
        <authorList>
            <person name="Bendahmane M."/>
        </authorList>
    </citation>
    <scope>NUCLEOTIDE SEQUENCE [LARGE SCALE GENOMIC DNA]</scope>
    <source>
        <strain evidence="3">cv. Old Blush</strain>
    </source>
</reference>
<keyword evidence="3" id="KW-1185">Reference proteome</keyword>
<keyword evidence="1" id="KW-0812">Transmembrane</keyword>
<evidence type="ECO:0008006" key="4">
    <source>
        <dbReference type="Google" id="ProtNLM"/>
    </source>
</evidence>
<comment type="caution">
    <text evidence="2">The sequence shown here is derived from an EMBL/GenBank/DDBJ whole genome shotgun (WGS) entry which is preliminary data.</text>
</comment>
<feature type="transmembrane region" description="Helical" evidence="1">
    <location>
        <begin position="75"/>
        <end position="100"/>
    </location>
</feature>
<gene>
    <name evidence="2" type="ORF">RchiOBHm_Chr2g0121281</name>
</gene>
<feature type="transmembrane region" description="Helical" evidence="1">
    <location>
        <begin position="45"/>
        <end position="63"/>
    </location>
</feature>
<dbReference type="AlphaFoldDB" id="A0A2P6RSI1"/>
<name>A0A2P6RSI1_ROSCH</name>